<dbReference type="PANTHER" id="PTHR36836">
    <property type="entry name" value="COLANIC ACID BIOSYNTHESIS PROTEIN WCAK"/>
    <property type="match status" value="1"/>
</dbReference>
<accession>A0ABN6QM16</accession>
<gene>
    <name evidence="2" type="ORF">Abiwalacus_19010</name>
</gene>
<protein>
    <recommendedName>
        <fullName evidence="1">Polysaccharide pyruvyl transferase domain-containing protein</fullName>
    </recommendedName>
</protein>
<dbReference type="RefSeq" id="WP_215434835.1">
    <property type="nucleotide sequence ID" value="NZ_AP025943.1"/>
</dbReference>
<dbReference type="Proteomes" id="UP001062263">
    <property type="component" value="Chromosome"/>
</dbReference>
<dbReference type="PANTHER" id="PTHR36836:SF1">
    <property type="entry name" value="COLANIC ACID BIOSYNTHESIS PROTEIN WCAK"/>
    <property type="match status" value="1"/>
</dbReference>
<evidence type="ECO:0000313" key="2">
    <source>
        <dbReference type="EMBL" id="BDL44327.1"/>
    </source>
</evidence>
<proteinExistence type="predicted"/>
<evidence type="ECO:0000259" key="1">
    <source>
        <dbReference type="Pfam" id="PF04230"/>
    </source>
</evidence>
<dbReference type="InterPro" id="IPR007345">
    <property type="entry name" value="Polysacch_pyruvyl_Trfase"/>
</dbReference>
<dbReference type="SUPFAM" id="SSF53756">
    <property type="entry name" value="UDP-Glycosyltransferase/glycogen phosphorylase"/>
    <property type="match status" value="1"/>
</dbReference>
<organism evidence="2 3">
    <name type="scientific">Akkermansia biwaensis</name>
    <dbReference type="NCBI Taxonomy" id="2946555"/>
    <lineage>
        <taxon>Bacteria</taxon>
        <taxon>Pseudomonadati</taxon>
        <taxon>Verrucomicrobiota</taxon>
        <taxon>Verrucomicrobiia</taxon>
        <taxon>Verrucomicrobiales</taxon>
        <taxon>Akkermansiaceae</taxon>
        <taxon>Akkermansia</taxon>
    </lineage>
</organism>
<keyword evidence="3" id="KW-1185">Reference proteome</keyword>
<sequence>MRKILLYPHGGSGNHGCEAIVRSTMLLLRPEKGSLVSSACGQDVRCGLDRLVRVLPERRPIRRLSPAWAAAWMRLHVLGVKDAFDRIAFGGIVKEAGDADLALCGGGDNYCYGEPVHIYLQNELLRKAGVPVVLWGCSLEREDMKGRMLEDLGAFDLIVARESLTYDALRECGLSRVVLYPDPAFALPANEVEVPEGWKEGNMAGINVSPMVIGHEARPGAVMENYSRLVEWLLENTEMNVALIPHVVWAGNDDRRPLAELHGRFRHTGRVIMIEDASCGDLKGYISRCRFLVAARTHASIAAYSTGVPALVAGYSVKARGIARDLFGTEEGHVVPVQSLDGPDELRNAFVRMMEREKEIKKTYGKVLPAYLERLRGCRKELESLVKRS</sequence>
<dbReference type="Pfam" id="PF04230">
    <property type="entry name" value="PS_pyruv_trans"/>
    <property type="match status" value="1"/>
</dbReference>
<feature type="domain" description="Polysaccharide pyruvyl transferase" evidence="1">
    <location>
        <begin position="67"/>
        <end position="316"/>
    </location>
</feature>
<name>A0ABN6QM16_9BACT</name>
<reference evidence="2" key="1">
    <citation type="submission" date="2022-06" db="EMBL/GenBank/DDBJ databases">
        <title>Akkermansia biwalacus sp. nov., an anaerobic mucin-degrading bacterium isolated from human intestine.</title>
        <authorList>
            <person name="Kobayashi Y."/>
            <person name="Inoue S."/>
            <person name="Kawahara T."/>
            <person name="Kohda N."/>
        </authorList>
    </citation>
    <scope>NUCLEOTIDE SEQUENCE</scope>
    <source>
        <strain evidence="2">WON2089</strain>
    </source>
</reference>
<dbReference type="EMBL" id="AP025943">
    <property type="protein sequence ID" value="BDL44327.1"/>
    <property type="molecule type" value="Genomic_DNA"/>
</dbReference>
<evidence type="ECO:0000313" key="3">
    <source>
        <dbReference type="Proteomes" id="UP001062263"/>
    </source>
</evidence>